<dbReference type="EMBL" id="VHLG01000019">
    <property type="protein sequence ID" value="TPW27196.1"/>
    <property type="molecule type" value="Genomic_DNA"/>
</dbReference>
<dbReference type="GO" id="GO:0005524">
    <property type="term" value="F:ATP binding"/>
    <property type="evidence" value="ECO:0007669"/>
    <property type="project" value="UniProtKB-KW"/>
</dbReference>
<sequence length="530" mass="57012">MTGRTGEREIVTNQTSAYVPPLLAVSGLSKSFGHNTVLQDVSFSLGRGEVLALVGENGAGKSTLMNILSGNLRYDSGEIRLAGEDYHPASPAEAQKKGVTIAHQETAIMPDLTVAENSFFRREPRNALGMIRQKQLNADFAALSSSLGFRLDGKRLGRQLSAAERQLVEIAGAVSAKPGLLILDEPTASLSSEAAKTVLGLMTQLKAQGTSVIFISHRMGEIMEAADRVVVLKDGALTLAAARGEFNENDLIQAMVGRTLENIFPERPDVGDGPVRFSVRGGTNANLPEIDFDVRRGEVLGIAGLEGQGQKPLADALCGIAPFRSGTVELDGKVLKLKSPVAAIGSGIASISDDRKHEGLSLSLPIRLNMSFFAITARSRSGFLPLGYEREFVEGARKRFSIRSTDMEQPVGELSGGNQQKVVFARWLAHEPKLLVLYEPTKGVDVQSKSEIYHLVNELSRKGVSVILISSDLMELIGLSDRILALYEGRITGEIARPEFSEEKIMRYAAGLPSKVPSAGDVENEGEPHV</sequence>
<protein>
    <submittedName>
        <fullName evidence="8">Sugar ABC transporter ATP-binding protein</fullName>
    </submittedName>
</protein>
<keyword evidence="2" id="KW-0813">Transport</keyword>
<dbReference type="PROSITE" id="PS00211">
    <property type="entry name" value="ABC_TRANSPORTER_1"/>
    <property type="match status" value="1"/>
</dbReference>
<organism evidence="8 9">
    <name type="scientific">Martelella alba</name>
    <dbReference type="NCBI Taxonomy" id="2590451"/>
    <lineage>
        <taxon>Bacteria</taxon>
        <taxon>Pseudomonadati</taxon>
        <taxon>Pseudomonadota</taxon>
        <taxon>Alphaproteobacteria</taxon>
        <taxon>Hyphomicrobiales</taxon>
        <taxon>Aurantimonadaceae</taxon>
        <taxon>Martelella</taxon>
    </lineage>
</organism>
<evidence type="ECO:0000313" key="8">
    <source>
        <dbReference type="EMBL" id="TPW27196.1"/>
    </source>
</evidence>
<dbReference type="Pfam" id="PF00005">
    <property type="entry name" value="ABC_tran"/>
    <property type="match status" value="2"/>
</dbReference>
<dbReference type="CDD" id="cd03216">
    <property type="entry name" value="ABC_Carb_Monos_I"/>
    <property type="match status" value="1"/>
</dbReference>
<keyword evidence="9" id="KW-1185">Reference proteome</keyword>
<evidence type="ECO:0000256" key="1">
    <source>
        <dbReference type="ARBA" id="ARBA00005417"/>
    </source>
</evidence>
<reference evidence="8 9" key="1">
    <citation type="submission" date="2019-06" db="EMBL/GenBank/DDBJ databases">
        <authorList>
            <person name="Li M."/>
        </authorList>
    </citation>
    <scope>NUCLEOTIDE SEQUENCE [LARGE SCALE GENOMIC DNA]</scope>
    <source>
        <strain evidence="8 9">BGMRC2036</strain>
    </source>
</reference>
<dbReference type="PROSITE" id="PS50893">
    <property type="entry name" value="ABC_TRANSPORTER_2"/>
    <property type="match status" value="2"/>
</dbReference>
<dbReference type="InterPro" id="IPR003593">
    <property type="entry name" value="AAA+_ATPase"/>
</dbReference>
<evidence type="ECO:0000259" key="7">
    <source>
        <dbReference type="PROSITE" id="PS50893"/>
    </source>
</evidence>
<evidence type="ECO:0000256" key="5">
    <source>
        <dbReference type="ARBA" id="ARBA00022741"/>
    </source>
</evidence>
<evidence type="ECO:0000256" key="6">
    <source>
        <dbReference type="ARBA" id="ARBA00022840"/>
    </source>
</evidence>
<keyword evidence="5" id="KW-0547">Nucleotide-binding</keyword>
<dbReference type="SMART" id="SM00382">
    <property type="entry name" value="AAA"/>
    <property type="match status" value="2"/>
</dbReference>
<evidence type="ECO:0000313" key="9">
    <source>
        <dbReference type="Proteomes" id="UP000318801"/>
    </source>
</evidence>
<gene>
    <name evidence="8" type="ORF">FJU08_20600</name>
</gene>
<dbReference type="PANTHER" id="PTHR43790">
    <property type="entry name" value="CARBOHYDRATE TRANSPORT ATP-BINDING PROTEIN MG119-RELATED"/>
    <property type="match status" value="1"/>
</dbReference>
<dbReference type="GO" id="GO:0016887">
    <property type="term" value="F:ATP hydrolysis activity"/>
    <property type="evidence" value="ECO:0007669"/>
    <property type="project" value="InterPro"/>
</dbReference>
<keyword evidence="4" id="KW-0677">Repeat</keyword>
<evidence type="ECO:0000256" key="4">
    <source>
        <dbReference type="ARBA" id="ARBA00022737"/>
    </source>
</evidence>
<dbReference type="InterPro" id="IPR003439">
    <property type="entry name" value="ABC_transporter-like_ATP-bd"/>
</dbReference>
<dbReference type="AlphaFoldDB" id="A0A506U130"/>
<comment type="caution">
    <text evidence="8">The sequence shown here is derived from an EMBL/GenBank/DDBJ whole genome shotgun (WGS) entry which is preliminary data.</text>
</comment>
<accession>A0A506U130</accession>
<comment type="similarity">
    <text evidence="1">Belongs to the ABC transporter superfamily.</text>
</comment>
<evidence type="ECO:0000256" key="2">
    <source>
        <dbReference type="ARBA" id="ARBA00022448"/>
    </source>
</evidence>
<dbReference type="InterPro" id="IPR017871">
    <property type="entry name" value="ABC_transporter-like_CS"/>
</dbReference>
<name>A0A506U130_9HYPH</name>
<dbReference type="OrthoDB" id="9805029at2"/>
<keyword evidence="3" id="KW-0762">Sugar transport</keyword>
<dbReference type="Proteomes" id="UP000318801">
    <property type="component" value="Unassembled WGS sequence"/>
</dbReference>
<dbReference type="InterPro" id="IPR027417">
    <property type="entry name" value="P-loop_NTPase"/>
</dbReference>
<dbReference type="SUPFAM" id="SSF52540">
    <property type="entry name" value="P-loop containing nucleoside triphosphate hydrolases"/>
    <property type="match status" value="2"/>
</dbReference>
<dbReference type="InterPro" id="IPR050107">
    <property type="entry name" value="ABC_carbohydrate_import_ATPase"/>
</dbReference>
<dbReference type="PANTHER" id="PTHR43790:SF9">
    <property type="entry name" value="GALACTOFURANOSE TRANSPORTER ATP-BINDING PROTEIN YTFR"/>
    <property type="match status" value="1"/>
</dbReference>
<proteinExistence type="inferred from homology"/>
<dbReference type="Gene3D" id="3.40.50.300">
    <property type="entry name" value="P-loop containing nucleotide triphosphate hydrolases"/>
    <property type="match status" value="2"/>
</dbReference>
<keyword evidence="6 8" id="KW-0067">ATP-binding</keyword>
<evidence type="ECO:0000256" key="3">
    <source>
        <dbReference type="ARBA" id="ARBA00022597"/>
    </source>
</evidence>
<feature type="domain" description="ABC transporter" evidence="7">
    <location>
        <begin position="270"/>
        <end position="513"/>
    </location>
</feature>
<feature type="domain" description="ABC transporter" evidence="7">
    <location>
        <begin position="23"/>
        <end position="259"/>
    </location>
</feature>
<dbReference type="CDD" id="cd03215">
    <property type="entry name" value="ABC_Carb_Monos_II"/>
    <property type="match status" value="1"/>
</dbReference>